<keyword evidence="2" id="KW-0812">Transmembrane</keyword>
<dbReference type="Proteomes" id="UP000232323">
    <property type="component" value="Unassembled WGS sequence"/>
</dbReference>
<keyword evidence="5" id="KW-0472">Membrane</keyword>
<dbReference type="PANTHER" id="PTHR12270">
    <property type="entry name" value="GLYCOSYLTRANSFERASE-RELATED"/>
    <property type="match status" value="1"/>
</dbReference>
<dbReference type="Pfam" id="PF13896">
    <property type="entry name" value="Glyco_transf_49"/>
    <property type="match status" value="1"/>
</dbReference>
<dbReference type="AlphaFoldDB" id="A0A250XK03"/>
<dbReference type="GO" id="GO:0015020">
    <property type="term" value="F:glucuronosyltransferase activity"/>
    <property type="evidence" value="ECO:0007669"/>
    <property type="project" value="TreeGrafter"/>
</dbReference>
<dbReference type="GO" id="GO:0016020">
    <property type="term" value="C:membrane"/>
    <property type="evidence" value="ECO:0007669"/>
    <property type="project" value="UniProtKB-SubCell"/>
</dbReference>
<comment type="caution">
    <text evidence="8">The sequence shown here is derived from an EMBL/GenBank/DDBJ whole genome shotgun (WGS) entry which is preliminary data.</text>
</comment>
<keyword evidence="9" id="KW-1185">Reference proteome</keyword>
<evidence type="ECO:0000256" key="1">
    <source>
        <dbReference type="ARBA" id="ARBA00004606"/>
    </source>
</evidence>
<evidence type="ECO:0000256" key="6">
    <source>
        <dbReference type="ARBA" id="ARBA00023180"/>
    </source>
</evidence>
<feature type="region of interest" description="Disordered" evidence="7">
    <location>
        <begin position="354"/>
        <end position="378"/>
    </location>
</feature>
<dbReference type="InterPro" id="IPR051292">
    <property type="entry name" value="Xyl/GlcA_transferase"/>
</dbReference>
<feature type="compositionally biased region" description="Acidic residues" evidence="7">
    <location>
        <begin position="357"/>
        <end position="377"/>
    </location>
</feature>
<dbReference type="OrthoDB" id="411524at2759"/>
<evidence type="ECO:0000256" key="4">
    <source>
        <dbReference type="ARBA" id="ARBA00022989"/>
    </source>
</evidence>
<dbReference type="GO" id="GO:0042285">
    <property type="term" value="F:xylosyltransferase activity"/>
    <property type="evidence" value="ECO:0007669"/>
    <property type="project" value="TreeGrafter"/>
</dbReference>
<evidence type="ECO:0008006" key="10">
    <source>
        <dbReference type="Google" id="ProtNLM"/>
    </source>
</evidence>
<evidence type="ECO:0000256" key="2">
    <source>
        <dbReference type="ARBA" id="ARBA00022692"/>
    </source>
</evidence>
<dbReference type="PANTHER" id="PTHR12270:SF52">
    <property type="entry name" value="GLYCOSYLTRANSFERASE-LIKE PROTEIN GNT13-RELATED"/>
    <property type="match status" value="1"/>
</dbReference>
<proteinExistence type="predicted"/>
<comment type="subcellular location">
    <subcellularLocation>
        <location evidence="1">Membrane</location>
        <topology evidence="1">Single-pass type II membrane protein</topology>
    </subcellularLocation>
</comment>
<dbReference type="GO" id="GO:0035269">
    <property type="term" value="P:protein O-linked glycosylation via mannose"/>
    <property type="evidence" value="ECO:0007669"/>
    <property type="project" value="TreeGrafter"/>
</dbReference>
<evidence type="ECO:0000313" key="9">
    <source>
        <dbReference type="Proteomes" id="UP000232323"/>
    </source>
</evidence>
<sequence>MDCINQNQDSYRATTWDSAMSQRSAPLMVVGVWWSAKQASVPLTVTTQMSAARLWQLKALCMQYPGPVSAVLYVGSSKGRVLHENGLLSIMVRQAESLFNAMEIAGRCKLDLMLVREVFEHKEAKIWYPVNQLRNYARLQARTPLIGIIDADLLVSPTLVKQLIKRDVQKQYLRQLSQLSEKVVYVLPAFQTPAHQHREEATLVADRAVSLQKDQLKSWWFKTASSYEVGYESRYEPWVMCDRRSVPWHDHIFKGYGLNKIMHLEHMNSTGYKFMVEPTTFLIHRAHRSTHAKNLVISAKKRQKIAYLPAQPAVPTDASVLPSLGKVREIHQSFTVLQTQRDVDDRKELSLVNQAQGEEEGSFGGEEEDEVGPEEVEEHSVAAAAVDESKGRSLLNDEDGKEESTYAYTQRLGAMARRRMAAGTYEPHVDAAVRACLERLPWWRISAV</sequence>
<dbReference type="EMBL" id="BEGY01000098">
    <property type="protein sequence ID" value="GAX83398.1"/>
    <property type="molecule type" value="Genomic_DNA"/>
</dbReference>
<gene>
    <name evidence="8" type="ORF">CEUSTIGMA_g10823.t1</name>
</gene>
<reference evidence="8 9" key="1">
    <citation type="submission" date="2017-08" db="EMBL/GenBank/DDBJ databases">
        <title>Acidophilic green algal genome provides insights into adaptation to an acidic environment.</title>
        <authorList>
            <person name="Hirooka S."/>
            <person name="Hirose Y."/>
            <person name="Kanesaki Y."/>
            <person name="Higuchi S."/>
            <person name="Fujiwara T."/>
            <person name="Onuma R."/>
            <person name="Era A."/>
            <person name="Ohbayashi R."/>
            <person name="Uzuka A."/>
            <person name="Nozaki H."/>
            <person name="Yoshikawa H."/>
            <person name="Miyagishima S.Y."/>
        </authorList>
    </citation>
    <scope>NUCLEOTIDE SEQUENCE [LARGE SCALE GENOMIC DNA]</scope>
    <source>
        <strain evidence="8 9">NIES-2499</strain>
    </source>
</reference>
<keyword evidence="6" id="KW-0325">Glycoprotein</keyword>
<accession>A0A250XK03</accession>
<keyword evidence="4" id="KW-1133">Transmembrane helix</keyword>
<name>A0A250XK03_9CHLO</name>
<protein>
    <recommendedName>
        <fullName evidence="10">Glycosyltransferase-like protein LARGE2</fullName>
    </recommendedName>
</protein>
<evidence type="ECO:0000256" key="7">
    <source>
        <dbReference type="SAM" id="MobiDB-lite"/>
    </source>
</evidence>
<evidence type="ECO:0000313" key="8">
    <source>
        <dbReference type="EMBL" id="GAX83398.1"/>
    </source>
</evidence>
<keyword evidence="3" id="KW-0735">Signal-anchor</keyword>
<evidence type="ECO:0000256" key="5">
    <source>
        <dbReference type="ARBA" id="ARBA00023136"/>
    </source>
</evidence>
<evidence type="ECO:0000256" key="3">
    <source>
        <dbReference type="ARBA" id="ARBA00022968"/>
    </source>
</evidence>
<organism evidence="8 9">
    <name type="scientific">Chlamydomonas eustigma</name>
    <dbReference type="NCBI Taxonomy" id="1157962"/>
    <lineage>
        <taxon>Eukaryota</taxon>
        <taxon>Viridiplantae</taxon>
        <taxon>Chlorophyta</taxon>
        <taxon>core chlorophytes</taxon>
        <taxon>Chlorophyceae</taxon>
        <taxon>CS clade</taxon>
        <taxon>Chlamydomonadales</taxon>
        <taxon>Chlamydomonadaceae</taxon>
        <taxon>Chlamydomonas</taxon>
    </lineage>
</organism>